<dbReference type="InterPro" id="IPR002078">
    <property type="entry name" value="Sigma_54_int"/>
</dbReference>
<evidence type="ECO:0000256" key="2">
    <source>
        <dbReference type="ARBA" id="ARBA00022840"/>
    </source>
</evidence>
<dbReference type="InterPro" id="IPR009057">
    <property type="entry name" value="Homeodomain-like_sf"/>
</dbReference>
<dbReference type="Pfam" id="PF00158">
    <property type="entry name" value="Sigma54_activat"/>
    <property type="match status" value="1"/>
</dbReference>
<comment type="caution">
    <text evidence="7">The sequence shown here is derived from an EMBL/GenBank/DDBJ whole genome shotgun (WGS) entry which is preliminary data.</text>
</comment>
<protein>
    <submittedName>
        <fullName evidence="7">Sigma-54-dependent Fis family transcriptional regulator</fullName>
    </submittedName>
</protein>
<dbReference type="EMBL" id="VOUQ01000018">
    <property type="protein sequence ID" value="TXE27333.1"/>
    <property type="molecule type" value="Genomic_DNA"/>
</dbReference>
<dbReference type="SMART" id="SM00382">
    <property type="entry name" value="AAA"/>
    <property type="match status" value="1"/>
</dbReference>
<dbReference type="FunFam" id="3.40.50.300:FF:000006">
    <property type="entry name" value="DNA-binding transcriptional regulator NtrC"/>
    <property type="match status" value="1"/>
</dbReference>
<dbReference type="RefSeq" id="WP_147882629.1">
    <property type="nucleotide sequence ID" value="NZ_VOUQ01000018.1"/>
</dbReference>
<organism evidence="7 8">
    <name type="scientific">Serratia marcescens</name>
    <dbReference type="NCBI Taxonomy" id="615"/>
    <lineage>
        <taxon>Bacteria</taxon>
        <taxon>Pseudomonadati</taxon>
        <taxon>Pseudomonadota</taxon>
        <taxon>Gammaproteobacteria</taxon>
        <taxon>Enterobacterales</taxon>
        <taxon>Yersiniaceae</taxon>
        <taxon>Serratia</taxon>
    </lineage>
</organism>
<dbReference type="InterPro" id="IPR025662">
    <property type="entry name" value="Sigma_54_int_dom_ATP-bd_1"/>
</dbReference>
<evidence type="ECO:0000313" key="8">
    <source>
        <dbReference type="Proteomes" id="UP000321126"/>
    </source>
</evidence>
<dbReference type="SUPFAM" id="SSF46689">
    <property type="entry name" value="Homeodomain-like"/>
    <property type="match status" value="1"/>
</dbReference>
<dbReference type="SUPFAM" id="SSF52540">
    <property type="entry name" value="P-loop containing nucleoside triphosphate hydrolases"/>
    <property type="match status" value="1"/>
</dbReference>
<dbReference type="Pfam" id="PF25601">
    <property type="entry name" value="AAA_lid_14"/>
    <property type="match status" value="1"/>
</dbReference>
<dbReference type="Gene3D" id="1.10.8.60">
    <property type="match status" value="1"/>
</dbReference>
<keyword evidence="5" id="KW-0804">Transcription</keyword>
<dbReference type="InterPro" id="IPR027417">
    <property type="entry name" value="P-loop_NTPase"/>
</dbReference>
<reference evidence="7 8" key="1">
    <citation type="submission" date="2019-07" db="EMBL/GenBank/DDBJ databases">
        <title>Serratia strains were isolated from fresh produce.</title>
        <authorList>
            <person name="Cho G.-S."/>
            <person name="Stein M."/>
            <person name="Lee W."/>
            <person name="Suh S.H."/>
            <person name="Franz C.M.A.P."/>
        </authorList>
    </citation>
    <scope>NUCLEOTIDE SEQUENCE [LARGE SCALE GENOMIC DNA]</scope>
    <source>
        <strain evidence="7 8">S16</strain>
    </source>
</reference>
<evidence type="ECO:0000256" key="3">
    <source>
        <dbReference type="ARBA" id="ARBA00023015"/>
    </source>
</evidence>
<proteinExistence type="predicted"/>
<dbReference type="GO" id="GO:0005524">
    <property type="term" value="F:ATP binding"/>
    <property type="evidence" value="ECO:0007669"/>
    <property type="project" value="UniProtKB-KW"/>
</dbReference>
<dbReference type="InterPro" id="IPR025943">
    <property type="entry name" value="Sigma_54_int_dom_ATP-bd_2"/>
</dbReference>
<dbReference type="PROSITE" id="PS00688">
    <property type="entry name" value="SIGMA54_INTERACT_3"/>
    <property type="match status" value="1"/>
</dbReference>
<keyword evidence="3" id="KW-0805">Transcription regulation</keyword>
<dbReference type="PANTHER" id="PTHR32071">
    <property type="entry name" value="TRANSCRIPTIONAL REGULATORY PROTEIN"/>
    <property type="match status" value="1"/>
</dbReference>
<evidence type="ECO:0000259" key="6">
    <source>
        <dbReference type="PROSITE" id="PS50045"/>
    </source>
</evidence>
<dbReference type="GO" id="GO:0006355">
    <property type="term" value="P:regulation of DNA-templated transcription"/>
    <property type="evidence" value="ECO:0007669"/>
    <property type="project" value="InterPro"/>
</dbReference>
<dbReference type="InterPro" id="IPR058031">
    <property type="entry name" value="AAA_lid_NorR"/>
</dbReference>
<dbReference type="InterPro" id="IPR025944">
    <property type="entry name" value="Sigma_54_int_dom_CS"/>
</dbReference>
<dbReference type="CDD" id="cd00009">
    <property type="entry name" value="AAA"/>
    <property type="match status" value="1"/>
</dbReference>
<name>A0A5C7BSV7_SERMA</name>
<dbReference type="Proteomes" id="UP000321126">
    <property type="component" value="Unassembled WGS sequence"/>
</dbReference>
<evidence type="ECO:0000256" key="1">
    <source>
        <dbReference type="ARBA" id="ARBA00022741"/>
    </source>
</evidence>
<evidence type="ECO:0000256" key="5">
    <source>
        <dbReference type="ARBA" id="ARBA00023163"/>
    </source>
</evidence>
<dbReference type="Gene3D" id="1.10.10.60">
    <property type="entry name" value="Homeodomain-like"/>
    <property type="match status" value="1"/>
</dbReference>
<evidence type="ECO:0000313" key="7">
    <source>
        <dbReference type="EMBL" id="TXE27333.1"/>
    </source>
</evidence>
<dbReference type="PANTHER" id="PTHR32071:SF117">
    <property type="entry name" value="PTS-DEPENDENT DIHYDROXYACETONE KINASE OPERON REGULATORY PROTEIN-RELATED"/>
    <property type="match status" value="1"/>
</dbReference>
<accession>A0A5C7BSV7</accession>
<keyword evidence="2" id="KW-0067">ATP-binding</keyword>
<sequence>MLQALQFAKSLIQPDNDDALADWLLATLRECWQPQGVILGLCDYSGRLLACTGYHPGGTFHLVLPVDDFGHPLAGVVHDNAPHLWGTLHGGARIEHAGFRDLLMTMKVTTGLLALPVCDDTQKITGVLGLFDEQDTLHRWFDSELPGQLLRVFALQRSRLHQMQHNKKESQCLRDSLRRVTAEQTEQDRQTRLLESRLVGQSSAVQQLREHIRHAAAHSLSVLIEGETGTGKEVVAQLVHECSSRAGQPLVALNCAAVPENLIESELFGWQKGAFTGAHSHKAGLIARANGGTLFLDEVGDMPLVMQAKLLRVLETRQYRPLGGDKEQYSDFRVVAATHHALRQRVTDGHFRQDLYHRLCQSEIVVPPLRERPEDIPLLCRHFIATFSERDDKRPGDIRLASLRQLLGYAFPGNIRELRNMTEVACAHATDPQQIDVQVPLSASSDIRSQVNGSEPDSYPHIRDLREAVQTFESGVIRSRLAFFRGDRQRVAESLNIPRRTLDHKCQKLERA</sequence>
<keyword evidence="1" id="KW-0547">Nucleotide-binding</keyword>
<dbReference type="InterPro" id="IPR003593">
    <property type="entry name" value="AAA+_ATPase"/>
</dbReference>
<evidence type="ECO:0000256" key="4">
    <source>
        <dbReference type="ARBA" id="ARBA00023125"/>
    </source>
</evidence>
<keyword evidence="4" id="KW-0238">DNA-binding</keyword>
<dbReference type="Gene3D" id="3.40.50.300">
    <property type="entry name" value="P-loop containing nucleotide triphosphate hydrolases"/>
    <property type="match status" value="1"/>
</dbReference>
<feature type="domain" description="Sigma-54 factor interaction" evidence="6">
    <location>
        <begin position="198"/>
        <end position="427"/>
    </location>
</feature>
<dbReference type="PROSITE" id="PS00675">
    <property type="entry name" value="SIGMA54_INTERACT_1"/>
    <property type="match status" value="1"/>
</dbReference>
<dbReference type="PROSITE" id="PS50045">
    <property type="entry name" value="SIGMA54_INTERACT_4"/>
    <property type="match status" value="1"/>
</dbReference>
<dbReference type="PROSITE" id="PS00676">
    <property type="entry name" value="SIGMA54_INTERACT_2"/>
    <property type="match status" value="1"/>
</dbReference>
<dbReference type="AlphaFoldDB" id="A0A5C7BSV7"/>
<dbReference type="GO" id="GO:0003677">
    <property type="term" value="F:DNA binding"/>
    <property type="evidence" value="ECO:0007669"/>
    <property type="project" value="UniProtKB-KW"/>
</dbReference>
<gene>
    <name evidence="7" type="ORF">FOT62_22450</name>
</gene>